<dbReference type="EMBL" id="RBDX01000001">
    <property type="protein sequence ID" value="RKN12795.1"/>
    <property type="molecule type" value="Genomic_DNA"/>
</dbReference>
<evidence type="ECO:0000313" key="3">
    <source>
        <dbReference type="EMBL" id="RKN27440.1"/>
    </source>
</evidence>
<evidence type="ECO:0000313" key="5">
    <source>
        <dbReference type="Proteomes" id="UP000275024"/>
    </source>
</evidence>
<organism evidence="2 5">
    <name type="scientific">Streptomyces radicis</name>
    <dbReference type="NCBI Taxonomy" id="1750517"/>
    <lineage>
        <taxon>Bacteria</taxon>
        <taxon>Bacillati</taxon>
        <taxon>Actinomycetota</taxon>
        <taxon>Actinomycetes</taxon>
        <taxon>Kitasatosporales</taxon>
        <taxon>Streptomycetaceae</taxon>
        <taxon>Streptomyces</taxon>
    </lineage>
</organism>
<accession>A0A3A9WIJ3</accession>
<dbReference type="Proteomes" id="UP000275024">
    <property type="component" value="Unassembled WGS sequence"/>
</dbReference>
<gene>
    <name evidence="3" type="ORF">D7318_00535</name>
    <name evidence="2" type="ORF">D7319_02360</name>
</gene>
<protein>
    <submittedName>
        <fullName evidence="2">Uncharacterized protein</fullName>
    </submittedName>
</protein>
<evidence type="ECO:0000256" key="1">
    <source>
        <dbReference type="SAM" id="MobiDB-lite"/>
    </source>
</evidence>
<dbReference type="AlphaFoldDB" id="A0A3A9WIJ3"/>
<name>A0A3A9WIJ3_9ACTN</name>
<evidence type="ECO:0000313" key="4">
    <source>
        <dbReference type="Proteomes" id="UP000268652"/>
    </source>
</evidence>
<keyword evidence="4" id="KW-1185">Reference proteome</keyword>
<sequence length="67" mass="6972">MINVDSRRRSHSATAPADPPRTAEADTAPGQRRIRTPAPAPPAAPPDPRPAAPPAPRALHPAPPTAY</sequence>
<proteinExistence type="predicted"/>
<dbReference type="Proteomes" id="UP000268652">
    <property type="component" value="Unassembled WGS sequence"/>
</dbReference>
<feature type="compositionally biased region" description="Pro residues" evidence="1">
    <location>
        <begin position="38"/>
        <end position="67"/>
    </location>
</feature>
<evidence type="ECO:0000313" key="2">
    <source>
        <dbReference type="EMBL" id="RKN12795.1"/>
    </source>
</evidence>
<feature type="region of interest" description="Disordered" evidence="1">
    <location>
        <begin position="1"/>
        <end position="67"/>
    </location>
</feature>
<reference evidence="4 5" key="1">
    <citation type="submission" date="2018-09" db="EMBL/GenBank/DDBJ databases">
        <title>Streptomyces sp. nov. DS1-2, an endophytic actinomycete isolated from roots of Dendrobium scabrilingue.</title>
        <authorList>
            <person name="Kuncharoen N."/>
            <person name="Kudo T."/>
            <person name="Ohkuma M."/>
            <person name="Yuki M."/>
            <person name="Tanasupawat S."/>
        </authorList>
    </citation>
    <scope>NUCLEOTIDE SEQUENCE [LARGE SCALE GENOMIC DNA]</scope>
    <source>
        <strain evidence="2 5">AZ1-7</strain>
        <strain evidence="3 4">DS1-2</strain>
    </source>
</reference>
<dbReference type="EMBL" id="RBDY01000001">
    <property type="protein sequence ID" value="RKN27440.1"/>
    <property type="molecule type" value="Genomic_DNA"/>
</dbReference>
<comment type="caution">
    <text evidence="2">The sequence shown here is derived from an EMBL/GenBank/DDBJ whole genome shotgun (WGS) entry which is preliminary data.</text>
</comment>